<dbReference type="SUPFAM" id="SSF48008">
    <property type="entry name" value="GntR ligand-binding domain-like"/>
    <property type="match status" value="1"/>
</dbReference>
<organism evidence="6">
    <name type="scientific">Methyloraptor flagellatus</name>
    <dbReference type="NCBI Taxonomy" id="3162530"/>
    <lineage>
        <taxon>Bacteria</taxon>
        <taxon>Pseudomonadati</taxon>
        <taxon>Pseudomonadota</taxon>
        <taxon>Alphaproteobacteria</taxon>
        <taxon>Hyphomicrobiales</taxon>
        <taxon>Ancalomicrobiaceae</taxon>
        <taxon>Methyloraptor</taxon>
    </lineage>
</organism>
<evidence type="ECO:0000256" key="3">
    <source>
        <dbReference type="ARBA" id="ARBA00023163"/>
    </source>
</evidence>
<dbReference type="CDD" id="cd07377">
    <property type="entry name" value="WHTH_GntR"/>
    <property type="match status" value="1"/>
</dbReference>
<sequence>MTASSYGAGRGPASRLAPPHALSSQARVARALGIEILTGTLKPGDIVPNETELMTRFGISRTVLREVMKTLAAKGMVQPKTRVGTRVLDPEHWTMFDADVIAWRIELGMDAGFLKSLFEVRLALEPAAAALAAERRTDADVTFLEDCVSDMRRPGHSRESYALIDNAFHLAVASASGNPFMRSMGAVIEAALTASFTLHSPVDDPERQRATADAHERIVDAIREHDPRGAEAAMLAVITEGMNRRALDPRAKQTTPDPTGATRSRPNHQ</sequence>
<dbReference type="Gene3D" id="1.10.10.10">
    <property type="entry name" value="Winged helix-like DNA-binding domain superfamily/Winged helix DNA-binding domain"/>
    <property type="match status" value="1"/>
</dbReference>
<accession>A0AAU7X748</accession>
<dbReference type="AlphaFoldDB" id="A0AAU7X748"/>
<feature type="domain" description="HTH gntR-type" evidence="5">
    <location>
        <begin position="22"/>
        <end position="90"/>
    </location>
</feature>
<dbReference type="SUPFAM" id="SSF46785">
    <property type="entry name" value="Winged helix' DNA-binding domain"/>
    <property type="match status" value="1"/>
</dbReference>
<dbReference type="GO" id="GO:0003677">
    <property type="term" value="F:DNA binding"/>
    <property type="evidence" value="ECO:0007669"/>
    <property type="project" value="UniProtKB-KW"/>
</dbReference>
<dbReference type="InterPro" id="IPR000524">
    <property type="entry name" value="Tscrpt_reg_HTH_GntR"/>
</dbReference>
<dbReference type="PRINTS" id="PR00035">
    <property type="entry name" value="HTHGNTR"/>
</dbReference>
<proteinExistence type="predicted"/>
<keyword evidence="3" id="KW-0804">Transcription</keyword>
<dbReference type="RefSeq" id="WP_407049035.1">
    <property type="nucleotide sequence ID" value="NZ_CP158568.1"/>
</dbReference>
<evidence type="ECO:0000256" key="4">
    <source>
        <dbReference type="SAM" id="MobiDB-lite"/>
    </source>
</evidence>
<dbReference type="PANTHER" id="PTHR43537:SF44">
    <property type="entry name" value="GNTR FAMILY REGULATORY PROTEIN"/>
    <property type="match status" value="1"/>
</dbReference>
<reference evidence="6" key="1">
    <citation type="submission" date="2024-06" db="EMBL/GenBank/DDBJ databases">
        <title>Methylostella associata gen. nov., sp. nov., a novel Ancalomicrobiaceae-affiliated facultatively methylotrophic bacteria that feed on methanotrophs of the genus Methylococcus.</title>
        <authorList>
            <person name="Saltykova V."/>
            <person name="Danilova O.V."/>
            <person name="Oshkin I.Y."/>
            <person name="Belova S.E."/>
            <person name="Pimenov N.V."/>
            <person name="Dedysh S.N."/>
        </authorList>
    </citation>
    <scope>NUCLEOTIDE SEQUENCE</scope>
    <source>
        <strain evidence="6">S20</strain>
    </source>
</reference>
<dbReference type="Gene3D" id="1.20.120.530">
    <property type="entry name" value="GntR ligand-binding domain-like"/>
    <property type="match status" value="1"/>
</dbReference>
<evidence type="ECO:0000256" key="2">
    <source>
        <dbReference type="ARBA" id="ARBA00023125"/>
    </source>
</evidence>
<name>A0AAU7X748_9HYPH</name>
<dbReference type="EMBL" id="CP158568">
    <property type="protein sequence ID" value="XBY43939.1"/>
    <property type="molecule type" value="Genomic_DNA"/>
</dbReference>
<evidence type="ECO:0000313" key="6">
    <source>
        <dbReference type="EMBL" id="XBY43939.1"/>
    </source>
</evidence>
<dbReference type="SMART" id="SM00345">
    <property type="entry name" value="HTH_GNTR"/>
    <property type="match status" value="1"/>
</dbReference>
<dbReference type="KEGG" id="mflg:ABS361_18035"/>
<dbReference type="Pfam" id="PF07729">
    <property type="entry name" value="FCD"/>
    <property type="match status" value="1"/>
</dbReference>
<dbReference type="Pfam" id="PF00392">
    <property type="entry name" value="GntR"/>
    <property type="match status" value="1"/>
</dbReference>
<feature type="region of interest" description="Disordered" evidence="4">
    <location>
        <begin position="1"/>
        <end position="20"/>
    </location>
</feature>
<dbReference type="InterPro" id="IPR036390">
    <property type="entry name" value="WH_DNA-bd_sf"/>
</dbReference>
<feature type="compositionally biased region" description="Basic and acidic residues" evidence="4">
    <location>
        <begin position="242"/>
        <end position="251"/>
    </location>
</feature>
<dbReference type="PANTHER" id="PTHR43537">
    <property type="entry name" value="TRANSCRIPTIONAL REGULATOR, GNTR FAMILY"/>
    <property type="match status" value="1"/>
</dbReference>
<evidence type="ECO:0000259" key="5">
    <source>
        <dbReference type="PROSITE" id="PS50949"/>
    </source>
</evidence>
<dbReference type="SMART" id="SM00895">
    <property type="entry name" value="FCD"/>
    <property type="match status" value="1"/>
</dbReference>
<dbReference type="GO" id="GO:0003700">
    <property type="term" value="F:DNA-binding transcription factor activity"/>
    <property type="evidence" value="ECO:0007669"/>
    <property type="project" value="InterPro"/>
</dbReference>
<dbReference type="InterPro" id="IPR008920">
    <property type="entry name" value="TF_FadR/GntR_C"/>
</dbReference>
<gene>
    <name evidence="6" type="ORF">ABS361_18035</name>
</gene>
<protein>
    <submittedName>
        <fullName evidence="6">FadR/GntR family transcriptional regulator</fullName>
    </submittedName>
</protein>
<evidence type="ECO:0000256" key="1">
    <source>
        <dbReference type="ARBA" id="ARBA00023015"/>
    </source>
</evidence>
<feature type="compositionally biased region" description="Polar residues" evidence="4">
    <location>
        <begin position="252"/>
        <end position="269"/>
    </location>
</feature>
<dbReference type="PROSITE" id="PS50949">
    <property type="entry name" value="HTH_GNTR"/>
    <property type="match status" value="1"/>
</dbReference>
<dbReference type="InterPro" id="IPR036388">
    <property type="entry name" value="WH-like_DNA-bd_sf"/>
</dbReference>
<keyword evidence="2" id="KW-0238">DNA-binding</keyword>
<keyword evidence="1" id="KW-0805">Transcription regulation</keyword>
<dbReference type="InterPro" id="IPR011711">
    <property type="entry name" value="GntR_C"/>
</dbReference>
<feature type="region of interest" description="Disordered" evidence="4">
    <location>
        <begin position="241"/>
        <end position="269"/>
    </location>
</feature>